<dbReference type="InterPro" id="IPR013083">
    <property type="entry name" value="Znf_RING/FYVE/PHD"/>
</dbReference>
<keyword evidence="8" id="KW-0539">Nucleus</keyword>
<dbReference type="GO" id="GO:0045944">
    <property type="term" value="P:positive regulation of transcription by RNA polymerase II"/>
    <property type="evidence" value="ECO:0007669"/>
    <property type="project" value="TreeGrafter"/>
</dbReference>
<keyword evidence="7" id="KW-0804">Transcription</keyword>
<dbReference type="GO" id="GO:0005667">
    <property type="term" value="C:transcription regulator complex"/>
    <property type="evidence" value="ECO:0007669"/>
    <property type="project" value="TreeGrafter"/>
</dbReference>
<accession>R7VYZ4</accession>
<dbReference type="EC" id="2.3.1.48" evidence="2"/>
<dbReference type="InterPro" id="IPR013178">
    <property type="entry name" value="Histone_AcTrfase_Rtt109/CBP"/>
</dbReference>
<evidence type="ECO:0000256" key="3">
    <source>
        <dbReference type="ARBA" id="ARBA00022679"/>
    </source>
</evidence>
<name>R7VYZ4_AEGTA</name>
<dbReference type="SUPFAM" id="SSF57903">
    <property type="entry name" value="FYVE/PHD zinc finger"/>
    <property type="match status" value="1"/>
</dbReference>
<protein>
    <recommendedName>
        <fullName evidence="2">histone acetyltransferase</fullName>
        <ecNumber evidence="2">2.3.1.48</ecNumber>
    </recommendedName>
</protein>
<dbReference type="GO" id="GO:0004402">
    <property type="term" value="F:histone acetyltransferase activity"/>
    <property type="evidence" value="ECO:0007669"/>
    <property type="project" value="InterPro"/>
</dbReference>
<dbReference type="GO" id="GO:0000123">
    <property type="term" value="C:histone acetyltransferase complex"/>
    <property type="evidence" value="ECO:0007669"/>
    <property type="project" value="TreeGrafter"/>
</dbReference>
<evidence type="ECO:0000256" key="5">
    <source>
        <dbReference type="ARBA" id="ARBA00022833"/>
    </source>
</evidence>
<keyword evidence="3" id="KW-0808">Transferase</keyword>
<dbReference type="PANTHER" id="PTHR13808">
    <property type="entry name" value="CBP/P300-RELATED"/>
    <property type="match status" value="1"/>
</dbReference>
<dbReference type="SUPFAM" id="SSF57850">
    <property type="entry name" value="RING/U-box"/>
    <property type="match status" value="1"/>
</dbReference>
<dbReference type="GO" id="GO:0003713">
    <property type="term" value="F:transcription coactivator activity"/>
    <property type="evidence" value="ECO:0007669"/>
    <property type="project" value="TreeGrafter"/>
</dbReference>
<evidence type="ECO:0000256" key="9">
    <source>
        <dbReference type="SAM" id="MobiDB-lite"/>
    </source>
</evidence>
<evidence type="ECO:0000313" key="10">
    <source>
        <dbReference type="EnsemblPlants" id="EMT01154"/>
    </source>
</evidence>
<proteinExistence type="predicted"/>
<dbReference type="InterPro" id="IPR031162">
    <property type="entry name" value="CBP_P300_HAT"/>
</dbReference>
<evidence type="ECO:0000256" key="1">
    <source>
        <dbReference type="ARBA" id="ARBA00004123"/>
    </source>
</evidence>
<evidence type="ECO:0000256" key="8">
    <source>
        <dbReference type="ARBA" id="ARBA00023242"/>
    </source>
</evidence>
<dbReference type="PROSITE" id="PS51727">
    <property type="entry name" value="CBP_P300_HAT"/>
    <property type="match status" value="1"/>
</dbReference>
<feature type="region of interest" description="Disordered" evidence="9">
    <location>
        <begin position="233"/>
        <end position="257"/>
    </location>
</feature>
<feature type="compositionally biased region" description="Low complexity" evidence="9">
    <location>
        <begin position="241"/>
        <end position="254"/>
    </location>
</feature>
<dbReference type="AlphaFoldDB" id="R7VYZ4"/>
<dbReference type="GO" id="GO:0005634">
    <property type="term" value="C:nucleus"/>
    <property type="evidence" value="ECO:0007669"/>
    <property type="project" value="UniProtKB-SubCell"/>
</dbReference>
<keyword evidence="4" id="KW-0479">Metal-binding</keyword>
<reference evidence="10" key="1">
    <citation type="submission" date="2015-06" db="UniProtKB">
        <authorList>
            <consortium name="EnsemblPlants"/>
        </authorList>
    </citation>
    <scope>IDENTIFICATION</scope>
</reference>
<evidence type="ECO:0000256" key="6">
    <source>
        <dbReference type="ARBA" id="ARBA00023015"/>
    </source>
</evidence>
<dbReference type="InterPro" id="IPR011011">
    <property type="entry name" value="Znf_FYVE_PHD"/>
</dbReference>
<evidence type="ECO:0000256" key="2">
    <source>
        <dbReference type="ARBA" id="ARBA00013184"/>
    </source>
</evidence>
<dbReference type="GO" id="GO:0031490">
    <property type="term" value="F:chromatin DNA binding"/>
    <property type="evidence" value="ECO:0007669"/>
    <property type="project" value="TreeGrafter"/>
</dbReference>
<feature type="region of interest" description="Disordered" evidence="9">
    <location>
        <begin position="376"/>
        <end position="427"/>
    </location>
</feature>
<dbReference type="EnsemblPlants" id="EMT01154">
    <property type="protein sequence ID" value="EMT01154"/>
    <property type="gene ID" value="F775_01438"/>
</dbReference>
<dbReference type="Gene3D" id="3.30.40.10">
    <property type="entry name" value="Zinc/RING finger domain, C3HC4 (zinc finger)"/>
    <property type="match status" value="1"/>
</dbReference>
<dbReference type="PANTHER" id="PTHR13808:SF39">
    <property type="entry name" value="HISTONE ACETYLTRANSFERASE HAC-LIKE 3-RELATED"/>
    <property type="match status" value="1"/>
</dbReference>
<organism evidence="10">
    <name type="scientific">Aegilops tauschii</name>
    <name type="common">Tausch's goatgrass</name>
    <name type="synonym">Aegilops squarrosa</name>
    <dbReference type="NCBI Taxonomy" id="37682"/>
    <lineage>
        <taxon>Eukaryota</taxon>
        <taxon>Viridiplantae</taxon>
        <taxon>Streptophyta</taxon>
        <taxon>Embryophyta</taxon>
        <taxon>Tracheophyta</taxon>
        <taxon>Spermatophyta</taxon>
        <taxon>Magnoliopsida</taxon>
        <taxon>Liliopsida</taxon>
        <taxon>Poales</taxon>
        <taxon>Poaceae</taxon>
        <taxon>BOP clade</taxon>
        <taxon>Pooideae</taxon>
        <taxon>Triticodae</taxon>
        <taxon>Triticeae</taxon>
        <taxon>Triticinae</taxon>
        <taxon>Aegilops</taxon>
    </lineage>
</organism>
<comment type="subcellular location">
    <subcellularLocation>
        <location evidence="1">Nucleus</location>
    </subcellularLocation>
</comment>
<sequence length="1046" mass="116422">MAQALQGIQQQYAPSGLPVQKRYTHETAVQILQLDNMDSDTSPVRLVIKHKIVTYLKGREQFYNLHPRYLLAVSKSIDEQLYKDAESKIDYMDFETLEVRLNALLSRGSFGNSRYALASSASLPTSHSEQPGIEVTDSSIQNGRAVPGSVNPPLPARDISHNVLYSQGFAPTSHHEAAASFVHSSADKIKQGPESLANATAGPCVSSLPKCSPCIAGDFSGGVRTGHTKYHFPGDVHQVDSQQPSTSGSSSSVSAMCDRTANSTNNNRYSAGQVSSSLQYRECGKVLYTRSHPVEESNQSNITAGCHDLYIHDQSKIRTDIKRECGLEGCMQMDETCFCREKCSTLNTKFSYDQCSYIAADSDNCISIREAVKGAEQTSNSTVSKPTSPTSDESSGKHHPAKRLRINSPRPVHADKTKFPKELQPAANGTYVSSETVQSETTALPTKSPSGCSLLDSNASNNMEIVRLPETAMQAEEGLCHRNGDIEMKELSCYGNGDIEMKEGLCYGNGDIEMKDSKLSSVDQTSLVASLTATKKRGGSILYALTAEELRDHMKSLNQHICPWVECDKCKAWQHQICALFNPKVADEEVEYTCAKCLLKERDSGDIILPESPTVLGALELPRTKLSDHIEQRLSVRLEHERLQRARASGKDIEEVPGVEGLTVRVVSSAARVLQVQPRFRDFFKDGKYPGEFPYKSKAILLFQKNEGVDVCLFAMYVQEYGSDSPLPNRRHVYLAYIDSVKYFRPEIKSASGEALRTFVYHEILIGYLDYCKKIGFVSCSIWACPSTKRDDYVLYCHPTSQKMPKSDKLRSWYQNLIKKAVKDGVVVERNTLYDFFLQPTSDRKASISAACLPYCENDFWPGEAERLLEKKDDNTSQKKEPQVGRLMRVAKRDDRKGNLEDNLEDILLVHKRFCKHCQQPIVSGKSWVCTCCKNFHLCDQPWINDLRGGAWFVPAATFAIHVINKTVKNCTFINSNRRSNKYYQTTLYRSCSSMVYDVTSATEEVAGSVSSCGNFCSLMQNIAVTGAVLFPDAGTSRHSSWTRPK</sequence>
<keyword evidence="4" id="KW-0863">Zinc-finger</keyword>
<keyword evidence="5" id="KW-0862">Zinc</keyword>
<dbReference type="GO" id="GO:0008270">
    <property type="term" value="F:zinc ion binding"/>
    <property type="evidence" value="ECO:0007669"/>
    <property type="project" value="UniProtKB-KW"/>
</dbReference>
<dbReference type="SMART" id="SM01250">
    <property type="entry name" value="KAT11"/>
    <property type="match status" value="1"/>
</dbReference>
<feature type="compositionally biased region" description="Basic and acidic residues" evidence="9">
    <location>
        <begin position="412"/>
        <end position="421"/>
    </location>
</feature>
<feature type="compositionally biased region" description="Polar residues" evidence="9">
    <location>
        <begin position="376"/>
        <end position="393"/>
    </location>
</feature>
<keyword evidence="6" id="KW-0805">Transcription regulation</keyword>
<evidence type="ECO:0000256" key="4">
    <source>
        <dbReference type="ARBA" id="ARBA00022771"/>
    </source>
</evidence>
<evidence type="ECO:0000256" key="7">
    <source>
        <dbReference type="ARBA" id="ARBA00023163"/>
    </source>
</evidence>
<dbReference type="Pfam" id="PF08214">
    <property type="entry name" value="HAT_KAT11"/>
    <property type="match status" value="1"/>
</dbReference>